<dbReference type="RefSeq" id="WP_189980720.1">
    <property type="nucleotide sequence ID" value="NZ_BMUL01000013.1"/>
</dbReference>
<dbReference type="PANTHER" id="PTHR43335">
    <property type="entry name" value="ABC TRANSPORTER, ATP-BINDING PROTEIN"/>
    <property type="match status" value="1"/>
</dbReference>
<evidence type="ECO:0000256" key="1">
    <source>
        <dbReference type="ARBA" id="ARBA00005417"/>
    </source>
</evidence>
<evidence type="ECO:0000256" key="4">
    <source>
        <dbReference type="ARBA" id="ARBA00022840"/>
    </source>
</evidence>
<dbReference type="PROSITE" id="PS50893">
    <property type="entry name" value="ABC_TRANSPORTER_2"/>
    <property type="match status" value="1"/>
</dbReference>
<dbReference type="InterPro" id="IPR003593">
    <property type="entry name" value="AAA+_ATPase"/>
</dbReference>
<dbReference type="AlphaFoldDB" id="A0A918T5U3"/>
<feature type="domain" description="ABC transporter" evidence="5">
    <location>
        <begin position="2"/>
        <end position="227"/>
    </location>
</feature>
<protein>
    <submittedName>
        <fullName evidence="6">ABC transporter ATPase</fullName>
    </submittedName>
</protein>
<evidence type="ECO:0000259" key="5">
    <source>
        <dbReference type="PROSITE" id="PS50893"/>
    </source>
</evidence>
<dbReference type="GO" id="GO:0005524">
    <property type="term" value="F:ATP binding"/>
    <property type="evidence" value="ECO:0007669"/>
    <property type="project" value="UniProtKB-KW"/>
</dbReference>
<comment type="similarity">
    <text evidence="1">Belongs to the ABC transporter superfamily.</text>
</comment>
<evidence type="ECO:0000256" key="2">
    <source>
        <dbReference type="ARBA" id="ARBA00022448"/>
    </source>
</evidence>
<evidence type="ECO:0000313" key="7">
    <source>
        <dbReference type="Proteomes" id="UP000644020"/>
    </source>
</evidence>
<dbReference type="InterPro" id="IPR027417">
    <property type="entry name" value="P-loop_NTPase"/>
</dbReference>
<organism evidence="6 7">
    <name type="scientific">Streptomyces termitum</name>
    <dbReference type="NCBI Taxonomy" id="67368"/>
    <lineage>
        <taxon>Bacteria</taxon>
        <taxon>Bacillati</taxon>
        <taxon>Actinomycetota</taxon>
        <taxon>Actinomycetes</taxon>
        <taxon>Kitasatosporales</taxon>
        <taxon>Streptomycetaceae</taxon>
        <taxon>Streptomyces</taxon>
    </lineage>
</organism>
<dbReference type="SMART" id="SM00382">
    <property type="entry name" value="AAA"/>
    <property type="match status" value="1"/>
</dbReference>
<dbReference type="Gene3D" id="3.40.50.300">
    <property type="entry name" value="P-loop containing nucleotide triphosphate hydrolases"/>
    <property type="match status" value="1"/>
</dbReference>
<reference evidence="6" key="2">
    <citation type="submission" date="2020-09" db="EMBL/GenBank/DDBJ databases">
        <authorList>
            <person name="Sun Q."/>
            <person name="Ohkuma M."/>
        </authorList>
    </citation>
    <scope>NUCLEOTIDE SEQUENCE</scope>
    <source>
        <strain evidence="6">JCM 4518</strain>
    </source>
</reference>
<evidence type="ECO:0000313" key="6">
    <source>
        <dbReference type="EMBL" id="GHA98480.1"/>
    </source>
</evidence>
<name>A0A918T5U3_9ACTN</name>
<accession>A0A918T5U3</accession>
<dbReference type="GO" id="GO:0016887">
    <property type="term" value="F:ATP hydrolysis activity"/>
    <property type="evidence" value="ECO:0007669"/>
    <property type="project" value="InterPro"/>
</dbReference>
<reference evidence="6" key="1">
    <citation type="journal article" date="2014" name="Int. J. Syst. Evol. Microbiol.">
        <title>Complete genome sequence of Corynebacterium casei LMG S-19264T (=DSM 44701T), isolated from a smear-ripened cheese.</title>
        <authorList>
            <consortium name="US DOE Joint Genome Institute (JGI-PGF)"/>
            <person name="Walter F."/>
            <person name="Albersmeier A."/>
            <person name="Kalinowski J."/>
            <person name="Ruckert C."/>
        </authorList>
    </citation>
    <scope>NUCLEOTIDE SEQUENCE</scope>
    <source>
        <strain evidence="6">JCM 4518</strain>
    </source>
</reference>
<dbReference type="Proteomes" id="UP000644020">
    <property type="component" value="Unassembled WGS sequence"/>
</dbReference>
<keyword evidence="3" id="KW-0547">Nucleotide-binding</keyword>
<evidence type="ECO:0000256" key="3">
    <source>
        <dbReference type="ARBA" id="ARBA00022741"/>
    </source>
</evidence>
<sequence>MIEVRNLTKRYGAKTAVDDLSFTVAPGKVTGFLGPNGAGKSTTLRMVLGLDEPTSGRATVCGVPYRDLARPLTRVGALLDTGGAHPGRTARDHLRVLAASHGLPAGRADEVLEQVGLAGAARQRVRGLSLGMGRRLGVAAALLGDPEVLVLDEPVNGLDPEGVRWIRELMRALAARGRTVLVSSHLMNEMAVTADHLVVVARGRLLADTSVDAFVAAHSDVTVLARVSDPEGMRRALRERGIESARRDDATLAVSGASAEQVGRVAGAENITVLGLTESGSSLEEAFMRLTREHAEYRASTGGIR</sequence>
<comment type="caution">
    <text evidence="6">The sequence shown here is derived from an EMBL/GenBank/DDBJ whole genome shotgun (WGS) entry which is preliminary data.</text>
</comment>
<dbReference type="CDD" id="cd03268">
    <property type="entry name" value="ABC_BcrA_bacitracin_resist"/>
    <property type="match status" value="1"/>
</dbReference>
<dbReference type="EMBL" id="BMUL01000013">
    <property type="protein sequence ID" value="GHA98480.1"/>
    <property type="molecule type" value="Genomic_DNA"/>
</dbReference>
<gene>
    <name evidence="6" type="ORF">GCM10010305_47460</name>
</gene>
<keyword evidence="4" id="KW-0067">ATP-binding</keyword>
<proteinExistence type="inferred from homology"/>
<dbReference type="Pfam" id="PF00005">
    <property type="entry name" value="ABC_tran"/>
    <property type="match status" value="1"/>
</dbReference>
<dbReference type="InterPro" id="IPR003439">
    <property type="entry name" value="ABC_transporter-like_ATP-bd"/>
</dbReference>
<dbReference type="SUPFAM" id="SSF52540">
    <property type="entry name" value="P-loop containing nucleoside triphosphate hydrolases"/>
    <property type="match status" value="1"/>
</dbReference>
<keyword evidence="2" id="KW-0813">Transport</keyword>
<keyword evidence="7" id="KW-1185">Reference proteome</keyword>
<dbReference type="PANTHER" id="PTHR43335:SF4">
    <property type="entry name" value="ABC TRANSPORTER, ATP-BINDING PROTEIN"/>
    <property type="match status" value="1"/>
</dbReference>